<gene>
    <name evidence="3" type="ORF">K7432_008969</name>
</gene>
<dbReference type="Pfam" id="PF02894">
    <property type="entry name" value="GFO_IDH_MocA_C"/>
    <property type="match status" value="1"/>
</dbReference>
<evidence type="ECO:0000313" key="3">
    <source>
        <dbReference type="EMBL" id="KAK9709550.1"/>
    </source>
</evidence>
<evidence type="ECO:0000313" key="4">
    <source>
        <dbReference type="Proteomes" id="UP001479436"/>
    </source>
</evidence>
<dbReference type="InterPro" id="IPR036291">
    <property type="entry name" value="NAD(P)-bd_dom_sf"/>
</dbReference>
<proteinExistence type="predicted"/>
<evidence type="ECO:0000259" key="2">
    <source>
        <dbReference type="Pfam" id="PF02894"/>
    </source>
</evidence>
<name>A0ABR2VXS4_9FUNG</name>
<dbReference type="Pfam" id="PF01408">
    <property type="entry name" value="GFO_IDH_MocA"/>
    <property type="match status" value="1"/>
</dbReference>
<keyword evidence="4" id="KW-1185">Reference proteome</keyword>
<sequence>MPQSGLNPKAPVNVCIVGGGNRGSTYANFALKNPNLMRIMAVASPTEFRRFNLAKRHNIAPDMIFSNWRNLASQSRVADAVIITNLDSLQYECALAFLERGYHVLLENPTNLDLEGCRQVVETAILNNLLFYIGHPRRYNAYNKTIKRLIDSGAIGEVMSIQHLEPVGIYHLQPSFSRSSKKKNHTLSLLAKNLHDIDLITWFIGTQCRRVSSFGNLYLPLKSKKAVQLPDSSRCRQCPHEQECCYSAKQMFSNIPEFTSKISTPSVNEIENLPDTFTSTTVADDGINNQIISMEFDGGKTCNFTMVSCTESTCEYKTRIFGTLGELEADGQAIRLFNFLTRRSEIIRPERDEDHGEISVNDGDNSGAIRSFLEYITYYDSNGHFSCDPENALDIHLCVFAAEEARKHGTVINIDDFRQQLVENMEQMDTSD</sequence>
<protein>
    <recommendedName>
        <fullName evidence="5">Gfo/Idh/MocA-like oxidoreductase N-terminal domain-containing protein</fullName>
    </recommendedName>
</protein>
<accession>A0ABR2VXS4</accession>
<dbReference type="Gene3D" id="3.30.360.10">
    <property type="entry name" value="Dihydrodipicolinate Reductase, domain 2"/>
    <property type="match status" value="1"/>
</dbReference>
<comment type="caution">
    <text evidence="3">The sequence shown here is derived from an EMBL/GenBank/DDBJ whole genome shotgun (WGS) entry which is preliminary data.</text>
</comment>
<dbReference type="InterPro" id="IPR000683">
    <property type="entry name" value="Gfo/Idh/MocA-like_OxRdtase_N"/>
</dbReference>
<evidence type="ECO:0008006" key="5">
    <source>
        <dbReference type="Google" id="ProtNLM"/>
    </source>
</evidence>
<dbReference type="InterPro" id="IPR051450">
    <property type="entry name" value="Gfo/Idh/MocA_Oxidoreductases"/>
</dbReference>
<dbReference type="PANTHER" id="PTHR43377">
    <property type="entry name" value="BILIVERDIN REDUCTASE A"/>
    <property type="match status" value="1"/>
</dbReference>
<dbReference type="EMBL" id="JASJQH010007403">
    <property type="protein sequence ID" value="KAK9709550.1"/>
    <property type="molecule type" value="Genomic_DNA"/>
</dbReference>
<dbReference type="InterPro" id="IPR004104">
    <property type="entry name" value="Gfo/Idh/MocA-like_OxRdtase_C"/>
</dbReference>
<dbReference type="Gene3D" id="3.40.50.720">
    <property type="entry name" value="NAD(P)-binding Rossmann-like Domain"/>
    <property type="match status" value="1"/>
</dbReference>
<organism evidence="3 4">
    <name type="scientific">Basidiobolus ranarum</name>
    <dbReference type="NCBI Taxonomy" id="34480"/>
    <lineage>
        <taxon>Eukaryota</taxon>
        <taxon>Fungi</taxon>
        <taxon>Fungi incertae sedis</taxon>
        <taxon>Zoopagomycota</taxon>
        <taxon>Entomophthoromycotina</taxon>
        <taxon>Basidiobolomycetes</taxon>
        <taxon>Basidiobolales</taxon>
        <taxon>Basidiobolaceae</taxon>
        <taxon>Basidiobolus</taxon>
    </lineage>
</organism>
<dbReference type="SUPFAM" id="SSF55347">
    <property type="entry name" value="Glyceraldehyde-3-phosphate dehydrogenase-like, C-terminal domain"/>
    <property type="match status" value="1"/>
</dbReference>
<dbReference type="Proteomes" id="UP001479436">
    <property type="component" value="Unassembled WGS sequence"/>
</dbReference>
<evidence type="ECO:0000259" key="1">
    <source>
        <dbReference type="Pfam" id="PF01408"/>
    </source>
</evidence>
<feature type="domain" description="Gfo/Idh/MocA-like oxidoreductase N-terminal" evidence="1">
    <location>
        <begin position="12"/>
        <end position="135"/>
    </location>
</feature>
<dbReference type="PANTHER" id="PTHR43377:SF2">
    <property type="entry name" value="BINDING ROSSMANN FOLD OXIDOREDUCTASE, PUTATIVE (AFU_ORTHOLOGUE AFUA_4G00560)-RELATED"/>
    <property type="match status" value="1"/>
</dbReference>
<feature type="domain" description="Gfo/Idh/MocA-like oxidoreductase C-terminal" evidence="2">
    <location>
        <begin position="147"/>
        <end position="333"/>
    </location>
</feature>
<dbReference type="SUPFAM" id="SSF51735">
    <property type="entry name" value="NAD(P)-binding Rossmann-fold domains"/>
    <property type="match status" value="1"/>
</dbReference>
<reference evidence="3 4" key="1">
    <citation type="submission" date="2023-04" db="EMBL/GenBank/DDBJ databases">
        <title>Genome of Basidiobolus ranarum AG-B5.</title>
        <authorList>
            <person name="Stajich J.E."/>
            <person name="Carter-House D."/>
            <person name="Gryganskyi A."/>
        </authorList>
    </citation>
    <scope>NUCLEOTIDE SEQUENCE [LARGE SCALE GENOMIC DNA]</scope>
    <source>
        <strain evidence="3 4">AG-B5</strain>
    </source>
</reference>